<evidence type="ECO:0000313" key="3">
    <source>
        <dbReference type="Proteomes" id="UP000093267"/>
    </source>
</evidence>
<accession>A0A1B2J2K9</accession>
<organism evidence="2 3">
    <name type="scientific">Secundilactobacillus paracollinoides</name>
    <dbReference type="NCBI Taxonomy" id="240427"/>
    <lineage>
        <taxon>Bacteria</taxon>
        <taxon>Bacillati</taxon>
        <taxon>Bacillota</taxon>
        <taxon>Bacilli</taxon>
        <taxon>Lactobacillales</taxon>
        <taxon>Lactobacillaceae</taxon>
        <taxon>Secundilactobacillus</taxon>
    </lineage>
</organism>
<feature type="chain" id="PRO_5039384376" evidence="1">
    <location>
        <begin position="22"/>
        <end position="109"/>
    </location>
</feature>
<gene>
    <name evidence="2" type="ORF">AYR63_15405</name>
</gene>
<geneLocation type="plasmid" evidence="3">
    <name>pl11995-1</name>
</geneLocation>
<dbReference type="AlphaFoldDB" id="A0A1B2J2K9"/>
<keyword evidence="3" id="KW-1185">Reference proteome</keyword>
<reference evidence="2 3" key="1">
    <citation type="submission" date="2016-03" db="EMBL/GenBank/DDBJ databases">
        <title>Pediococcus and Lactobacillus from brewery environment - whole genome sequencing and assembly.</title>
        <authorList>
            <person name="Behr J."/>
            <person name="Geissler A.J."/>
            <person name="Vogel R.F."/>
        </authorList>
    </citation>
    <scope>NUCLEOTIDE SEQUENCE [LARGE SCALE GENOMIC DNA]</scope>
    <source>
        <strain evidence="2 3">TMW 1.1995</strain>
        <plasmid evidence="3">pl11995-1</plasmid>
    </source>
</reference>
<dbReference type="OrthoDB" id="2328576at2"/>
<keyword evidence="1" id="KW-0732">Signal</keyword>
<protein>
    <submittedName>
        <fullName evidence="2">Uncharacterized protein</fullName>
    </submittedName>
</protein>
<dbReference type="RefSeq" id="WP_065904010.1">
    <property type="nucleotide sequence ID" value="NZ_CP014925.1"/>
</dbReference>
<proteinExistence type="predicted"/>
<sequence>MKLKKSILVGITALTFGMGFSAINISTQTTVQASAHRARVVRGIRVYHLIWGNSFATSRLGKSIYLHPGKIIHIASFYHMGKDGYMLHVNGHGSKLYYARTNSSSWFRY</sequence>
<evidence type="ECO:0000256" key="1">
    <source>
        <dbReference type="SAM" id="SignalP"/>
    </source>
</evidence>
<dbReference type="EMBL" id="CP014925">
    <property type="protein sequence ID" value="ANZ68538.1"/>
    <property type="molecule type" value="Genomic_DNA"/>
</dbReference>
<dbReference type="Proteomes" id="UP000093267">
    <property type="component" value="Plasmid pL11995-1"/>
</dbReference>
<evidence type="ECO:0000313" key="2">
    <source>
        <dbReference type="EMBL" id="ANZ68538.1"/>
    </source>
</evidence>
<keyword evidence="2" id="KW-0614">Plasmid</keyword>
<name>A0A1B2J2K9_9LACO</name>
<feature type="signal peptide" evidence="1">
    <location>
        <begin position="1"/>
        <end position="21"/>
    </location>
</feature>